<evidence type="ECO:0000313" key="2">
    <source>
        <dbReference type="EMBL" id="MCI15194.1"/>
    </source>
</evidence>
<reference evidence="2 3" key="1">
    <citation type="journal article" date="2018" name="Front. Plant Sci.">
        <title>Red Clover (Trifolium pratense) and Zigzag Clover (T. medium) - A Picture of Genomic Similarities and Differences.</title>
        <authorList>
            <person name="Dluhosova J."/>
            <person name="Istvanek J."/>
            <person name="Nedelnik J."/>
            <person name="Repkova J."/>
        </authorList>
    </citation>
    <scope>NUCLEOTIDE SEQUENCE [LARGE SCALE GENOMIC DNA]</scope>
    <source>
        <strain evidence="3">cv. 10/8</strain>
        <tissue evidence="2">Leaf</tissue>
    </source>
</reference>
<feature type="compositionally biased region" description="Polar residues" evidence="1">
    <location>
        <begin position="72"/>
        <end position="85"/>
    </location>
</feature>
<evidence type="ECO:0000313" key="3">
    <source>
        <dbReference type="Proteomes" id="UP000265520"/>
    </source>
</evidence>
<keyword evidence="3" id="KW-1185">Reference proteome</keyword>
<dbReference type="AlphaFoldDB" id="A0A392PTN6"/>
<comment type="caution">
    <text evidence="2">The sequence shown here is derived from an EMBL/GenBank/DDBJ whole genome shotgun (WGS) entry which is preliminary data.</text>
</comment>
<evidence type="ECO:0000256" key="1">
    <source>
        <dbReference type="SAM" id="MobiDB-lite"/>
    </source>
</evidence>
<dbReference type="EMBL" id="LXQA010095394">
    <property type="protein sequence ID" value="MCI15194.1"/>
    <property type="molecule type" value="Genomic_DNA"/>
</dbReference>
<feature type="region of interest" description="Disordered" evidence="1">
    <location>
        <begin position="72"/>
        <end position="97"/>
    </location>
</feature>
<protein>
    <submittedName>
        <fullName evidence="2">Uncharacterized protein</fullName>
    </submittedName>
</protein>
<organism evidence="2 3">
    <name type="scientific">Trifolium medium</name>
    <dbReference type="NCBI Taxonomy" id="97028"/>
    <lineage>
        <taxon>Eukaryota</taxon>
        <taxon>Viridiplantae</taxon>
        <taxon>Streptophyta</taxon>
        <taxon>Embryophyta</taxon>
        <taxon>Tracheophyta</taxon>
        <taxon>Spermatophyta</taxon>
        <taxon>Magnoliopsida</taxon>
        <taxon>eudicotyledons</taxon>
        <taxon>Gunneridae</taxon>
        <taxon>Pentapetalae</taxon>
        <taxon>rosids</taxon>
        <taxon>fabids</taxon>
        <taxon>Fabales</taxon>
        <taxon>Fabaceae</taxon>
        <taxon>Papilionoideae</taxon>
        <taxon>50 kb inversion clade</taxon>
        <taxon>NPAAA clade</taxon>
        <taxon>Hologalegina</taxon>
        <taxon>IRL clade</taxon>
        <taxon>Trifolieae</taxon>
        <taxon>Trifolium</taxon>
    </lineage>
</organism>
<accession>A0A392PTN6</accession>
<sequence length="109" mass="12257">MDLLPTIGKVDSLLVQQERQYVIPLDESKILAMAANQLFGNSSYGRGNPNCEISYPSHLQHLQQTEVDNNYVNASGNNEETQSVANEEEHNDSDAGKLFFTLEHTTRLY</sequence>
<name>A0A392PTN6_9FABA</name>
<dbReference type="Proteomes" id="UP000265520">
    <property type="component" value="Unassembled WGS sequence"/>
</dbReference>
<proteinExistence type="predicted"/>